<evidence type="ECO:0000256" key="2">
    <source>
        <dbReference type="RuleBase" id="RU362080"/>
    </source>
</evidence>
<proteinExistence type="inferred from homology"/>
<comment type="similarity">
    <text evidence="1 2">Belongs to the phD/YefM antitoxin family.</text>
</comment>
<dbReference type="Gene3D" id="3.40.1620.10">
    <property type="entry name" value="YefM-like domain"/>
    <property type="match status" value="1"/>
</dbReference>
<comment type="function">
    <text evidence="2">Antitoxin component of a type II toxin-antitoxin (TA) system.</text>
</comment>
<organism evidence="3 4">
    <name type="scientific">Neisseria mucosa</name>
    <dbReference type="NCBI Taxonomy" id="488"/>
    <lineage>
        <taxon>Bacteria</taxon>
        <taxon>Pseudomonadati</taxon>
        <taxon>Pseudomonadota</taxon>
        <taxon>Betaproteobacteria</taxon>
        <taxon>Neisseriales</taxon>
        <taxon>Neisseriaceae</taxon>
        <taxon>Neisseria</taxon>
    </lineage>
</organism>
<evidence type="ECO:0000256" key="1">
    <source>
        <dbReference type="ARBA" id="ARBA00009981"/>
    </source>
</evidence>
<dbReference type="InterPro" id="IPR006442">
    <property type="entry name" value="Antitoxin_Phd/YefM"/>
</dbReference>
<dbReference type="EMBL" id="JASPBL010000022">
    <property type="protein sequence ID" value="MDK8361678.1"/>
    <property type="molecule type" value="Genomic_DNA"/>
</dbReference>
<gene>
    <name evidence="3" type="ORF">QP792_05600</name>
</gene>
<sequence length="86" mass="9625">MSSVVMTSQEFNRHVSKAQRDCETNPVFVTNRGNLSCVLLSYSEYKRLLGKGESIADALAVPSEEVDIADIEFDRVLIEDDRWTGA</sequence>
<dbReference type="Pfam" id="PF02604">
    <property type="entry name" value="PhdYeFM_antitox"/>
    <property type="match status" value="1"/>
</dbReference>
<dbReference type="RefSeq" id="WP_050896465.1">
    <property type="nucleotide sequence ID" value="NZ_JASOLC010000021.1"/>
</dbReference>
<protein>
    <recommendedName>
        <fullName evidence="2">Antitoxin</fullName>
    </recommendedName>
</protein>
<dbReference type="SUPFAM" id="SSF143120">
    <property type="entry name" value="YefM-like"/>
    <property type="match status" value="1"/>
</dbReference>
<evidence type="ECO:0000313" key="3">
    <source>
        <dbReference type="EMBL" id="MDK8361678.1"/>
    </source>
</evidence>
<dbReference type="Proteomes" id="UP001240589">
    <property type="component" value="Unassembled WGS sequence"/>
</dbReference>
<evidence type="ECO:0000313" key="4">
    <source>
        <dbReference type="Proteomes" id="UP001240589"/>
    </source>
</evidence>
<accession>A0AAW6ZF60</accession>
<name>A0AAW6ZF60_NEIMU</name>
<reference evidence="3" key="1">
    <citation type="submission" date="2023-05" db="EMBL/GenBank/DDBJ databases">
        <title>Genomic Catalog of Human Bladder Bacteria.</title>
        <authorList>
            <person name="Du J."/>
        </authorList>
    </citation>
    <scope>NUCLEOTIDE SEQUENCE</scope>
    <source>
        <strain evidence="3">UMB7974B</strain>
    </source>
</reference>
<dbReference type="AlphaFoldDB" id="A0AAW6ZF60"/>
<comment type="caution">
    <text evidence="3">The sequence shown here is derived from an EMBL/GenBank/DDBJ whole genome shotgun (WGS) entry which is preliminary data.</text>
</comment>
<dbReference type="InterPro" id="IPR036165">
    <property type="entry name" value="YefM-like_sf"/>
</dbReference>